<dbReference type="InterPro" id="IPR001173">
    <property type="entry name" value="Glyco_trans_2-like"/>
</dbReference>
<proteinExistence type="inferred from homology"/>
<dbReference type="Gene3D" id="3.90.550.10">
    <property type="entry name" value="Spore Coat Polysaccharide Biosynthesis Protein SpsA, Chain A"/>
    <property type="match status" value="1"/>
</dbReference>
<keyword evidence="2" id="KW-0328">Glycosyltransferase</keyword>
<evidence type="ECO:0000259" key="4">
    <source>
        <dbReference type="Pfam" id="PF00534"/>
    </source>
</evidence>
<dbReference type="Pfam" id="PF00534">
    <property type="entry name" value="Glycos_transf_1"/>
    <property type="match status" value="1"/>
</dbReference>
<dbReference type="Gene3D" id="3.40.50.11090">
    <property type="match status" value="1"/>
</dbReference>
<evidence type="ECO:0000313" key="9">
    <source>
        <dbReference type="Proteomes" id="UP001597337"/>
    </source>
</evidence>
<dbReference type="Gene3D" id="3.40.50.2000">
    <property type="entry name" value="Glycogen Phosphorylase B"/>
    <property type="match status" value="2"/>
</dbReference>
<dbReference type="EMBL" id="JBHUHX010000061">
    <property type="protein sequence ID" value="MFD2113974.1"/>
    <property type="molecule type" value="Genomic_DNA"/>
</dbReference>
<organism evidence="8 9">
    <name type="scientific">Thiorhodococcus fuscus</name>
    <dbReference type="NCBI Taxonomy" id="527200"/>
    <lineage>
        <taxon>Bacteria</taxon>
        <taxon>Pseudomonadati</taxon>
        <taxon>Pseudomonadota</taxon>
        <taxon>Gammaproteobacteria</taxon>
        <taxon>Chromatiales</taxon>
        <taxon>Chromatiaceae</taxon>
        <taxon>Thiorhodococcus</taxon>
    </lineage>
</organism>
<dbReference type="InterPro" id="IPR055050">
    <property type="entry name" value="WsaF_C"/>
</dbReference>
<evidence type="ECO:0000259" key="5">
    <source>
        <dbReference type="Pfam" id="PF00535"/>
    </source>
</evidence>
<feature type="domain" description="WsaF C-terminal" evidence="7">
    <location>
        <begin position="1633"/>
        <end position="1759"/>
    </location>
</feature>
<sequence>MTTPPTQLGDKASRTPLVNGNEALRQGNYGEAITHYAQVIVLQPELAKSIIANLSIASQKYRAIRRSIKKPSVGVCGWELAHNAAGRVYTLATIYETFAHVEIIGSLFPSFGREIWKPIRDTSIAKHSFVVEDESRFIEQAVQLVAAHPYDIVHLSKPRAPNIFFGILYKLLWGAKVLMDIDDEELAFVDATTPISIGDYMQQHGKLPDLKNLAGKDWTRLTVGLAKEFDGVTVCNSVLQECYGGEIIHHARNEQRYQPAPEHKCRSRETHGIPQDKKVVLFFVTPGEHKGPVVTAEAIAALSRTDILFVLVGDFLDSALKQRLQAIPGVEYRFIDNHPIAAIPDVVAIADLCILLQNPETLAAQFQVPACLSDALGMGVPVLATQIPALDNAVVANAIQPVTSDDLTQSLAQVLDDPVNSARLQATGRGYFESILSTEVNRRWLQRALAQAEWGPLNVAMVDMLKGVDYGTLSELLHQPRTHPISHSISKNPELASFSSRIPAAPYSCLLGLIPNSPSDGKNHGGSGVYRADENILLRNIRYYNKAKKSRSARIAYFTAISNNYDPLIVPESICTEWDYFVFSDTPIFGEHIFDVRLINIPHNDPVRFARYVKTHPHTLLRNYDYVIWVDANILIKGMHLYESVKKAMDSQALMFVNPHPDRKCVTSELEMCKRRSKDRFEVMERQVAKYLNEGFPLNYGMIESGILIRNNNHQKIKEFNNAWWEELSKHSSRDQLSVMYLLWKHDVPFRYLENMKDVRKHENNDYCLFPHGGQATKYLPAYQSPNFMRKASTVSQANLSKQDQRILKEVINYWSNKKTSQKKVVVYTAITNNYDVLKIPNSLNSDWDYICFTDRSSIPGYHPWEIRHFDYLSQDDVLTARFVKTHPHYYFSEYEISIWIDAHLLIREDFLSQFVEYVTTSPCGLGAIPHPFRNCTYEEAKICVDEEKDDKTIIHNQVEIYRQKGFPEKYGLIETGILIRKHNLKEIKQLNIDWWLQQEKGSKRDQISFMYMIWMHGIQWLPLMKKGRSVRNHQGFQFFQHGFKSTARDKKYVLPTFLPQSFAYDRKPFWTEREPIIPFGFLNQFQAIRTDIVICVHNALEDVKRCLDSVSKTTLESQNIIIIDDGSEEETSQYLEYFTDSSIRTRLIRNESALGYTKSANIGLKASNAEFVVLLNSDTVVPCNWTLKLIHAAYSRPYIGIVGPLSNAASWQSIPLLRDPRTKKSLVNDLPNAFTVDQMDQFVQNYGTVTHFPLVPLVNGFCYGIKRSVIEAIGYFDEDSFPRGYGEEDDYSMRAQNAGFQLAIATHLYVYHAKSKSFGIEARLQHAKKGREVLLAKHGEQRITRAVELIQYHPILISVREKCCIGLGIEPEVYVKKELAIPGDNSSPSSSHQENKIGNIEQRQFELKQLVSLDSKIFPSELLLANITWQEIQENEKLISTIQKTWNGIPKHALWILPAFRNLLAGGVRTILMVAEDWSKHWSTHNEIILLKSSSRTSFKFDERQILSYFPNLKFKMTLLDAESNIGALLPTTDIGVCSSWPTAYMLAKYNKCKAKFYFMQDYETLFYPAGAVSGLIDATYGFGFIGICNSKGIADRYSEFSKSYYCFKPGVSREIFYPRETDYQKTNDVFQIFFYGRPNNERNAFPIGLQALAKVKHYFGDRVRIVSAGGKWSPSEYNLEGIIENCGILSSMDEIADLYRNSNLGLVFMLTPHPSYQPFEFMASGCVTVTNTNPSTSWLLIDGVNSILTSLFPDEIAGKIIYALEHPNYLARLRQGGLETISTLSWEKTFREIREFVCNLKV</sequence>
<comment type="caution">
    <text evidence="8">The sequence shown here is derived from an EMBL/GenBank/DDBJ whole genome shotgun (WGS) entry which is preliminary data.</text>
</comment>
<feature type="domain" description="TOD1/MUCI70 glycosyltransferase-like" evidence="6">
    <location>
        <begin position="597"/>
        <end position="747"/>
    </location>
</feature>
<dbReference type="SUPFAM" id="SSF53756">
    <property type="entry name" value="UDP-Glycosyltransferase/glycogen phosphorylase"/>
    <property type="match status" value="2"/>
</dbReference>
<dbReference type="InterPro" id="IPR048354">
    <property type="entry name" value="TOD1_MUCI70_glycTrfase_dom"/>
</dbReference>
<dbReference type="RefSeq" id="WP_386028806.1">
    <property type="nucleotide sequence ID" value="NZ_JBHUHX010000061.1"/>
</dbReference>
<feature type="domain" description="Glycosyl transferase family 1" evidence="4">
    <location>
        <begin position="267"/>
        <end position="428"/>
    </location>
</feature>
<protein>
    <submittedName>
        <fullName evidence="8">Glycosyltransferase domain-containing protein</fullName>
    </submittedName>
</protein>
<name>A0ABW4YEV8_9GAMM</name>
<dbReference type="Pfam" id="PF22772">
    <property type="entry name" value="WsaF_C"/>
    <property type="match status" value="1"/>
</dbReference>
<feature type="domain" description="Glycosyltransferase 2-like" evidence="5">
    <location>
        <begin position="1093"/>
        <end position="1204"/>
    </location>
</feature>
<evidence type="ECO:0000256" key="1">
    <source>
        <dbReference type="ARBA" id="ARBA00006739"/>
    </source>
</evidence>
<dbReference type="CDD" id="cd03801">
    <property type="entry name" value="GT4_PimA-like"/>
    <property type="match status" value="1"/>
</dbReference>
<evidence type="ECO:0000313" key="8">
    <source>
        <dbReference type="EMBL" id="MFD2113974.1"/>
    </source>
</evidence>
<dbReference type="InterPro" id="IPR001296">
    <property type="entry name" value="Glyco_trans_1"/>
</dbReference>
<accession>A0ABW4YEV8</accession>
<dbReference type="PANTHER" id="PTHR43179:SF12">
    <property type="entry name" value="GALACTOFURANOSYLTRANSFERASE GLFT2"/>
    <property type="match status" value="1"/>
</dbReference>
<dbReference type="SUPFAM" id="SSF53448">
    <property type="entry name" value="Nucleotide-diphospho-sugar transferases"/>
    <property type="match status" value="1"/>
</dbReference>
<comment type="similarity">
    <text evidence="1">Belongs to the glycosyltransferase 2 family.</text>
</comment>
<gene>
    <name evidence="8" type="ORF">ACFSJC_19165</name>
</gene>
<dbReference type="Proteomes" id="UP001597337">
    <property type="component" value="Unassembled WGS sequence"/>
</dbReference>
<dbReference type="PANTHER" id="PTHR43179">
    <property type="entry name" value="RHAMNOSYLTRANSFERASE WBBL"/>
    <property type="match status" value="1"/>
</dbReference>
<dbReference type="InterPro" id="IPR029044">
    <property type="entry name" value="Nucleotide-diphossugar_trans"/>
</dbReference>
<dbReference type="Pfam" id="PF04765">
    <property type="entry name" value="TOD1_MUCI70"/>
    <property type="match status" value="2"/>
</dbReference>
<keyword evidence="3" id="KW-0808">Transferase</keyword>
<feature type="domain" description="TOD1/MUCI70 glycosyltransferase-like" evidence="6">
    <location>
        <begin position="878"/>
        <end position="1015"/>
    </location>
</feature>
<keyword evidence="9" id="KW-1185">Reference proteome</keyword>
<evidence type="ECO:0000256" key="3">
    <source>
        <dbReference type="ARBA" id="ARBA00022679"/>
    </source>
</evidence>
<evidence type="ECO:0000259" key="7">
    <source>
        <dbReference type="Pfam" id="PF22772"/>
    </source>
</evidence>
<evidence type="ECO:0000259" key="6">
    <source>
        <dbReference type="Pfam" id="PF04765"/>
    </source>
</evidence>
<dbReference type="Pfam" id="PF00535">
    <property type="entry name" value="Glycos_transf_2"/>
    <property type="match status" value="1"/>
</dbReference>
<reference evidence="9" key="1">
    <citation type="journal article" date="2019" name="Int. J. Syst. Evol. Microbiol.">
        <title>The Global Catalogue of Microorganisms (GCM) 10K type strain sequencing project: providing services to taxonomists for standard genome sequencing and annotation.</title>
        <authorList>
            <consortium name="The Broad Institute Genomics Platform"/>
            <consortium name="The Broad Institute Genome Sequencing Center for Infectious Disease"/>
            <person name="Wu L."/>
            <person name="Ma J."/>
        </authorList>
    </citation>
    <scope>NUCLEOTIDE SEQUENCE [LARGE SCALE GENOMIC DNA]</scope>
    <source>
        <strain evidence="9">KACC 12597</strain>
    </source>
</reference>
<evidence type="ECO:0000256" key="2">
    <source>
        <dbReference type="ARBA" id="ARBA00022676"/>
    </source>
</evidence>